<keyword evidence="5" id="KW-0966">Cell projection</keyword>
<dbReference type="SMART" id="SM00676">
    <property type="entry name" value="DM10"/>
    <property type="match status" value="2"/>
</dbReference>
<keyword evidence="4" id="KW-0206">Cytoskeleton</keyword>
<protein>
    <submittedName>
        <fullName evidence="9">EF-hand domain-containing family member C2</fullName>
    </submittedName>
</protein>
<dbReference type="Gene3D" id="2.30.29.170">
    <property type="match status" value="3"/>
</dbReference>
<dbReference type="PANTHER" id="PTHR12086">
    <property type="entry name" value="EF-HAND DOMAIN C-TERMINAL CONTAINING PROTEIN"/>
    <property type="match status" value="1"/>
</dbReference>
<feature type="domain" description="DM10" evidence="7">
    <location>
        <begin position="205"/>
        <end position="355"/>
    </location>
</feature>
<sequence>MAYNSTPVSILRVRLWGGARSESSPASAWGVGTDLASWDLARNSPPKRRAQSPVTSIVRDDSLHPGLQPSSDDRVHAGLDDRQYTLLLYTEDNSAVLLQQPAHNTGSYSGRKVLSRQRIPLIHDPSTYVTPECLQADNIIYISGRQYRVQGCDTSTFQYLRALGLQPPPVVSFTPTPTQDKQTGRLVAPPAWPKQFPLKTYVQNVGKVLRFYGEWLGGTPRIGGVTTIFNEKIELRCYLEDGTIEIRSHPQTATGGKAGGGSADSTTRILRRSLVPKNPRDLSGVSSLGCTNRPVLSLSPSSDRTIMDRCPRAPAPPEFLGPRDLVLGACVCVNGRLLRLVECDSFTTTYCKDVLGIEQTPASYQYLTESLGPVMPRRSVALDPPKLEEAVQDPRHPLPTSVSFTTHRSVSRLSGKEDVVLRFSARLVSDDQNDALRRFIISVFVCDSTIAVYEVPRINSGRRAGVFFSRNLVPDAEGNIVAPTSLFIGGTVSIFSHVFEITGADEFTCAYMEQSADQFTEANYAIALAAAKTKLSSPASLSDLCRQLTQRDPQLSGTLETADALYVLSQALSSGSGGLSAQQVSALCRRHRTRRPDALTAQQLAHLAALYLKKHHVSVGDLKLSFLSRDTAGRGSVSGPEARAVMRGARLPLPPSLASALVTAWTNEEGAVEYKSLCDAVDHNKRPSIYSNLPCSLTEAGFTAAMQRARDVVLYGPLLEDLGMARDLLKPLAHTNTK</sequence>
<evidence type="ECO:0000256" key="3">
    <source>
        <dbReference type="ARBA" id="ARBA00022737"/>
    </source>
</evidence>
<dbReference type="Pfam" id="PF06565">
    <property type="entry name" value="DM10_dom"/>
    <property type="match status" value="3"/>
</dbReference>
<dbReference type="AlphaFoldDB" id="A0A979FTI2"/>
<dbReference type="OMA" id="ALITIMR"/>
<organism evidence="8 9">
    <name type="scientific">Hyalella azteca</name>
    <name type="common">Amphipod</name>
    <dbReference type="NCBI Taxonomy" id="294128"/>
    <lineage>
        <taxon>Eukaryota</taxon>
        <taxon>Metazoa</taxon>
        <taxon>Ecdysozoa</taxon>
        <taxon>Arthropoda</taxon>
        <taxon>Crustacea</taxon>
        <taxon>Multicrustacea</taxon>
        <taxon>Malacostraca</taxon>
        <taxon>Eumalacostraca</taxon>
        <taxon>Peracarida</taxon>
        <taxon>Amphipoda</taxon>
        <taxon>Senticaudata</taxon>
        <taxon>Talitrida</taxon>
        <taxon>Talitroidea</taxon>
        <taxon>Hyalellidae</taxon>
        <taxon>Hyalella</taxon>
    </lineage>
</organism>
<evidence type="ECO:0000256" key="1">
    <source>
        <dbReference type="ARBA" id="ARBA00004430"/>
    </source>
</evidence>
<dbReference type="InterPro" id="IPR006602">
    <property type="entry name" value="DM10_dom"/>
</dbReference>
<dbReference type="KEGG" id="hazt:108679860"/>
<proteinExistence type="predicted"/>
<evidence type="ECO:0000256" key="6">
    <source>
        <dbReference type="SAM" id="MobiDB-lite"/>
    </source>
</evidence>
<evidence type="ECO:0000313" key="8">
    <source>
        <dbReference type="Proteomes" id="UP000694843"/>
    </source>
</evidence>
<feature type="region of interest" description="Disordered" evidence="6">
    <location>
        <begin position="42"/>
        <end position="76"/>
    </location>
</feature>
<keyword evidence="8" id="KW-1185">Reference proteome</keyword>
<feature type="domain" description="DM10" evidence="7">
    <location>
        <begin position="69"/>
        <end position="164"/>
    </location>
</feature>
<evidence type="ECO:0000313" key="9">
    <source>
        <dbReference type="RefSeq" id="XP_047739692.1"/>
    </source>
</evidence>
<evidence type="ECO:0000256" key="4">
    <source>
        <dbReference type="ARBA" id="ARBA00023212"/>
    </source>
</evidence>
<evidence type="ECO:0000256" key="5">
    <source>
        <dbReference type="ARBA" id="ARBA00023273"/>
    </source>
</evidence>
<keyword evidence="3" id="KW-0677">Repeat</keyword>
<accession>A0A979FTI2</accession>
<dbReference type="GeneID" id="108679860"/>
<dbReference type="GO" id="GO:0005930">
    <property type="term" value="C:axoneme"/>
    <property type="evidence" value="ECO:0007669"/>
    <property type="project" value="UniProtKB-SubCell"/>
</dbReference>
<feature type="domain" description="DM10" evidence="7">
    <location>
        <begin position="417"/>
        <end position="516"/>
    </location>
</feature>
<name>A0A979FTI2_HYAAZ</name>
<dbReference type="InterPro" id="IPR040193">
    <property type="entry name" value="EFHC1/EFHC2/EFHB"/>
</dbReference>
<dbReference type="Proteomes" id="UP000694843">
    <property type="component" value="Unplaced"/>
</dbReference>
<evidence type="ECO:0000259" key="7">
    <source>
        <dbReference type="PROSITE" id="PS51336"/>
    </source>
</evidence>
<dbReference type="PROSITE" id="PS51336">
    <property type="entry name" value="DM10"/>
    <property type="match status" value="3"/>
</dbReference>
<reference evidence="9" key="1">
    <citation type="submission" date="2025-08" db="UniProtKB">
        <authorList>
            <consortium name="RefSeq"/>
        </authorList>
    </citation>
    <scope>IDENTIFICATION</scope>
    <source>
        <tissue evidence="9">Whole organism</tissue>
    </source>
</reference>
<comment type="subcellular location">
    <subcellularLocation>
        <location evidence="1">Cytoplasm</location>
        <location evidence="1">Cytoskeleton</location>
        <location evidence="1">Cilium axoneme</location>
    </subcellularLocation>
</comment>
<dbReference type="RefSeq" id="XP_047739692.1">
    <property type="nucleotide sequence ID" value="XM_047883736.1"/>
</dbReference>
<keyword evidence="2" id="KW-0963">Cytoplasm</keyword>
<evidence type="ECO:0000256" key="2">
    <source>
        <dbReference type="ARBA" id="ARBA00022490"/>
    </source>
</evidence>
<dbReference type="OrthoDB" id="6360546at2759"/>
<gene>
    <name evidence="9" type="primary">LOC108679860</name>
</gene>